<evidence type="ECO:0000313" key="3">
    <source>
        <dbReference type="Proteomes" id="UP000243579"/>
    </source>
</evidence>
<dbReference type="EMBL" id="JNBR01000075">
    <property type="protein sequence ID" value="OQR99084.1"/>
    <property type="molecule type" value="Genomic_DNA"/>
</dbReference>
<sequence>METRSCPSMDELHGLARVMGMKYFRHLSKLELHQALQRQMQHAKAAEASSLRKKGKKGKKGKKAKYWWRKTTKGKRKSDASVNTVDPIMLTELGPHTFRFVRPNGTVVVYNIDSLVQYILATGDFSEPETRIPFPDEMLRQLDTEATAAGLELGSVVAAKQDKATFEQLKIKRDGLLGLERCAGEVVTEMLQVIEDDDGEDGELRLVMEIFPNFADLYSQLKMNDPDYAAQCHKHYIEYLQGPPNRPTVDESGLYQVVLEFMAQTAAGPPHHRFYTEAA</sequence>
<comment type="caution">
    <text evidence="2">The sequence shown here is derived from an EMBL/GenBank/DDBJ whole genome shotgun (WGS) entry which is preliminary data.</text>
</comment>
<evidence type="ECO:0000313" key="2">
    <source>
        <dbReference type="EMBL" id="OQR99084.1"/>
    </source>
</evidence>
<dbReference type="OrthoDB" id="69901at2759"/>
<gene>
    <name evidence="2" type="ORF">ACHHYP_07349</name>
</gene>
<reference evidence="2 3" key="1">
    <citation type="journal article" date="2014" name="Genome Biol. Evol.">
        <title>The secreted proteins of Achlya hypogyna and Thraustotheca clavata identify the ancestral oomycete secretome and reveal gene acquisitions by horizontal gene transfer.</title>
        <authorList>
            <person name="Misner I."/>
            <person name="Blouin N."/>
            <person name="Leonard G."/>
            <person name="Richards T.A."/>
            <person name="Lane C.E."/>
        </authorList>
    </citation>
    <scope>NUCLEOTIDE SEQUENCE [LARGE SCALE GENOMIC DNA]</scope>
    <source>
        <strain evidence="2 3">ATCC 48635</strain>
    </source>
</reference>
<keyword evidence="3" id="KW-1185">Reference proteome</keyword>
<dbReference type="Proteomes" id="UP000243579">
    <property type="component" value="Unassembled WGS sequence"/>
</dbReference>
<evidence type="ECO:0000256" key="1">
    <source>
        <dbReference type="SAM" id="MobiDB-lite"/>
    </source>
</evidence>
<dbReference type="AlphaFoldDB" id="A0A1V9ZM66"/>
<feature type="compositionally biased region" description="Basic residues" evidence="1">
    <location>
        <begin position="51"/>
        <end position="64"/>
    </location>
</feature>
<accession>A0A1V9ZM66</accession>
<feature type="region of interest" description="Disordered" evidence="1">
    <location>
        <begin position="41"/>
        <end position="64"/>
    </location>
</feature>
<proteinExistence type="predicted"/>
<protein>
    <submittedName>
        <fullName evidence="2">Uncharacterized protein</fullName>
    </submittedName>
</protein>
<organism evidence="2 3">
    <name type="scientific">Achlya hypogyna</name>
    <name type="common">Oomycete</name>
    <name type="synonym">Protoachlya hypogyna</name>
    <dbReference type="NCBI Taxonomy" id="1202772"/>
    <lineage>
        <taxon>Eukaryota</taxon>
        <taxon>Sar</taxon>
        <taxon>Stramenopiles</taxon>
        <taxon>Oomycota</taxon>
        <taxon>Saprolegniomycetes</taxon>
        <taxon>Saprolegniales</taxon>
        <taxon>Achlyaceae</taxon>
        <taxon>Achlya</taxon>
    </lineage>
</organism>
<name>A0A1V9ZM66_ACHHY</name>